<reference evidence="3" key="1">
    <citation type="journal article" date="2013" name="New Phytol.">
        <title>Comparative genomic and transcriptomic analyses reveal the hemibiotrophic stage shift of Colletotrichum fungi.</title>
        <authorList>
            <person name="Gan P."/>
            <person name="Ikeda K."/>
            <person name="Irieda H."/>
            <person name="Narusaka M."/>
            <person name="O'Connell R.J."/>
            <person name="Narusaka Y."/>
            <person name="Takano Y."/>
            <person name="Kubo Y."/>
            <person name="Shirasu K."/>
        </authorList>
    </citation>
    <scope>NUCLEOTIDE SEQUENCE [LARGE SCALE GENOMIC DNA]</scope>
    <source>
        <strain evidence="3">104-T / ATCC 96160 / CBS 514.97 / LARS 414 / MAFF 240422</strain>
    </source>
</reference>
<feature type="compositionally biased region" description="Acidic residues" evidence="1">
    <location>
        <begin position="189"/>
        <end position="202"/>
    </location>
</feature>
<evidence type="ECO:0000256" key="1">
    <source>
        <dbReference type="SAM" id="MobiDB-lite"/>
    </source>
</evidence>
<reference evidence="3" key="2">
    <citation type="journal article" date="2019" name="Mol. Plant Microbe Interact.">
        <title>Genome sequence resources for four phytopathogenic fungi from the Colletotrichum orbiculare species complex.</title>
        <authorList>
            <person name="Gan P."/>
            <person name="Tsushima A."/>
            <person name="Narusaka M."/>
            <person name="Narusaka Y."/>
            <person name="Takano Y."/>
            <person name="Kubo Y."/>
            <person name="Shirasu K."/>
        </authorList>
    </citation>
    <scope>GENOME REANNOTATION</scope>
    <source>
        <strain evidence="3">104-T / ATCC 96160 / CBS 514.97 / LARS 414 / MAFF 240422</strain>
    </source>
</reference>
<gene>
    <name evidence="2" type="ORF">Cob_v009997</name>
</gene>
<sequence length="311" mass="35174">MSGLQISSLLQDDQSDKDRNEPRELFQQAFQKCLDEFPSPSKEVSVLTHYGDALIHAAKFLAGLAAQFADDDRLHTTGYNIVDQAYRDSNFCNMSILESARSQKKMVREMVDVVTQLPNHLEEIKTRAIPSIERARPEPARQLVLPDSSSSSAFSTSTGPFSAVASQTSMSTTHAYSDRRSLSPQHFADDEDEMDEEEDEDMAMTQGHGIMGQDKSMSTVNMDSLKHRGKGEYVCPYWRTCQKGGMTKSGHPKIFNRNCMYRQHLQKHSKPHKCKLPGCPNKEGFARKDQLVRHQQNVKHDQPFPLSLPRL</sequence>
<dbReference type="OrthoDB" id="4826573at2759"/>
<comment type="caution">
    <text evidence="2">The sequence shown here is derived from an EMBL/GenBank/DDBJ whole genome shotgun (WGS) entry which is preliminary data.</text>
</comment>
<feature type="compositionally biased region" description="Low complexity" evidence="1">
    <location>
        <begin position="1"/>
        <end position="12"/>
    </location>
</feature>
<evidence type="ECO:0000313" key="3">
    <source>
        <dbReference type="Proteomes" id="UP000014480"/>
    </source>
</evidence>
<organism evidence="2 3">
    <name type="scientific">Colletotrichum orbiculare (strain 104-T / ATCC 96160 / CBS 514.97 / LARS 414 / MAFF 240422)</name>
    <name type="common">Cucumber anthracnose fungus</name>
    <name type="synonym">Colletotrichum lagenarium</name>
    <dbReference type="NCBI Taxonomy" id="1213857"/>
    <lineage>
        <taxon>Eukaryota</taxon>
        <taxon>Fungi</taxon>
        <taxon>Dikarya</taxon>
        <taxon>Ascomycota</taxon>
        <taxon>Pezizomycotina</taxon>
        <taxon>Sordariomycetes</taxon>
        <taxon>Hypocreomycetidae</taxon>
        <taxon>Glomerellales</taxon>
        <taxon>Glomerellaceae</taxon>
        <taxon>Colletotrichum</taxon>
        <taxon>Colletotrichum orbiculare species complex</taxon>
    </lineage>
</organism>
<evidence type="ECO:0000313" key="2">
    <source>
        <dbReference type="EMBL" id="TDZ16925.1"/>
    </source>
</evidence>
<dbReference type="Proteomes" id="UP000014480">
    <property type="component" value="Unassembled WGS sequence"/>
</dbReference>
<feature type="compositionally biased region" description="Low complexity" evidence="1">
    <location>
        <begin position="148"/>
        <end position="163"/>
    </location>
</feature>
<accession>A0A484FH80</accession>
<feature type="compositionally biased region" description="Polar residues" evidence="1">
    <location>
        <begin position="164"/>
        <end position="175"/>
    </location>
</feature>
<name>A0A484FH80_COLOR</name>
<proteinExistence type="predicted"/>
<dbReference type="EMBL" id="AMCV02000032">
    <property type="protein sequence ID" value="TDZ16925.1"/>
    <property type="molecule type" value="Genomic_DNA"/>
</dbReference>
<dbReference type="STRING" id="1213857.A0A484FH80"/>
<feature type="region of interest" description="Disordered" evidence="1">
    <location>
        <begin position="132"/>
        <end position="203"/>
    </location>
</feature>
<dbReference type="AlphaFoldDB" id="A0A484FH80"/>
<keyword evidence="3" id="KW-1185">Reference proteome</keyword>
<protein>
    <submittedName>
        <fullName evidence="2">Uncharacterized protein</fullName>
    </submittedName>
</protein>
<feature type="region of interest" description="Disordered" evidence="1">
    <location>
        <begin position="1"/>
        <end position="20"/>
    </location>
</feature>